<evidence type="ECO:0000313" key="2">
    <source>
        <dbReference type="EMBL" id="AYO88003.1"/>
    </source>
</evidence>
<gene>
    <name evidence="2" type="primary">MC028L</name>
</gene>
<reference evidence="2" key="1">
    <citation type="journal article" date="2018" name="Viruses">
        <title>New Insights into the Evolutionary and Genomic Landscape of Molluscum Contagiosum Virus (MCV) based on Nine MCV1 and Six MCV2 Complete Genome Sequences.</title>
        <authorList>
            <person name="Zorec T."/>
            <person name="Kutnjak D."/>
            <person name="Hosnjak L."/>
            <person name="Kusar B."/>
            <person name="Trcko K."/>
            <person name="Kocjan B."/>
            <person name="Li Y."/>
            <person name="Krizmaric M."/>
            <person name="Miljkovic J."/>
            <person name="Ravnikar M."/>
            <person name="Poljak M."/>
        </authorList>
    </citation>
    <scope>NUCLEOTIDE SEQUENCE [LARGE SCALE GENOMIC DNA]</scope>
    <source>
        <strain evidence="2">MCV2_MC316</strain>
    </source>
</reference>
<feature type="region of interest" description="Disordered" evidence="1">
    <location>
        <begin position="1"/>
        <end position="62"/>
    </location>
</feature>
<sequence>MSRVARRKNKYQPLRRQRRAPCLAVPGAGSASEDDTEPGPAPEPVARSSPRVAARLPGAAAPPRAALPRRALFDAASLPADVVTRAPPPAPAPQSLSLREQLLRFAARASCAPAHELAHALAALSLPDLYRVANASPAREYDFFLREPVLAPALYSREHRFHHRNSVRLCFARAHVDVMASLGKNFTQVRLGAGAVTHVRCGGADVRAHVASAKIEVKVGGTPLTAHNHCIFVVDGQAFIPLPGEKLVLVRDDVLLEAHLEPDARPEAHLEPDARPEAHLEPDARPEAHLEPDARPEA</sequence>
<organismHost>
    <name type="scientific">Homo sapiens</name>
    <name type="common">Human</name>
    <dbReference type="NCBI Taxonomy" id="9606"/>
</organismHost>
<proteinExistence type="predicted"/>
<feature type="compositionally biased region" description="Basic residues" evidence="1">
    <location>
        <begin position="1"/>
        <end position="19"/>
    </location>
</feature>
<reference evidence="2" key="2">
    <citation type="submission" date="2018-05" db="EMBL/GenBank/DDBJ databases">
        <authorList>
            <person name="Zorec T.M."/>
            <person name="Hosnjak L."/>
            <person name="Kutnjak D."/>
            <person name="Kusar B."/>
            <person name="Trcko K."/>
            <person name="Kocjan B.J."/>
            <person name="Li Y."/>
            <person name="Krizmaric M."/>
            <person name="Miljkovic J."/>
            <person name="Ravnikar M."/>
            <person name="Poljak M."/>
        </authorList>
    </citation>
    <scope>NUCLEOTIDE SEQUENCE</scope>
    <source>
        <strain evidence="2">MCV2_MC316</strain>
    </source>
</reference>
<feature type="region of interest" description="Disordered" evidence="1">
    <location>
        <begin position="261"/>
        <end position="298"/>
    </location>
</feature>
<accession>A0A3G2VKU7</accession>
<feature type="compositionally biased region" description="Low complexity" evidence="1">
    <location>
        <begin position="50"/>
        <end position="62"/>
    </location>
</feature>
<organism evidence="2">
    <name type="scientific">Molluscum contagiosum virus subtype 2</name>
    <name type="common">MOCV</name>
    <name type="synonym">MCVII</name>
    <dbReference type="NCBI Taxonomy" id="10281"/>
    <lineage>
        <taxon>Viruses</taxon>
        <taxon>Varidnaviria</taxon>
        <taxon>Bamfordvirae</taxon>
        <taxon>Nucleocytoviricota</taxon>
        <taxon>Pokkesviricetes</taxon>
        <taxon>Chitovirales</taxon>
        <taxon>Poxviridae</taxon>
        <taxon>Chordopoxvirinae</taxon>
        <taxon>Molluscipoxvirus</taxon>
        <taxon>Molluscipoxvirus molluscum</taxon>
        <taxon>Molluscum contagiosum virus</taxon>
    </lineage>
</organism>
<dbReference type="EMBL" id="MH320550">
    <property type="protein sequence ID" value="AYO88003.1"/>
    <property type="molecule type" value="Genomic_DNA"/>
</dbReference>
<name>A0A3G2VKU7_MCV2</name>
<evidence type="ECO:0000256" key="1">
    <source>
        <dbReference type="SAM" id="MobiDB-lite"/>
    </source>
</evidence>
<protein>
    <submittedName>
        <fullName evidence="2">MC028</fullName>
    </submittedName>
</protein>
<dbReference type="Proteomes" id="UP000317891">
    <property type="component" value="Segment"/>
</dbReference>